<evidence type="ECO:0000313" key="4">
    <source>
        <dbReference type="Proteomes" id="UP000228945"/>
    </source>
</evidence>
<proteinExistence type="predicted"/>
<name>A0A2D2ASJ0_9CAUL</name>
<keyword evidence="3" id="KW-0969">Cilium</keyword>
<reference evidence="3 4" key="1">
    <citation type="submission" date="2017-10" db="EMBL/GenBank/DDBJ databases">
        <title>Genome sequence of Caulobacter mirabilis FWC38.</title>
        <authorList>
            <person name="Fiebig A."/>
            <person name="Crosson S."/>
        </authorList>
    </citation>
    <scope>NUCLEOTIDE SEQUENCE [LARGE SCALE GENOMIC DNA]</scope>
    <source>
        <strain evidence="3 4">FWC 38</strain>
    </source>
</reference>
<evidence type="ECO:0000259" key="2">
    <source>
        <dbReference type="PROSITE" id="PS51123"/>
    </source>
</evidence>
<dbReference type="SUPFAM" id="SSF103088">
    <property type="entry name" value="OmpA-like"/>
    <property type="match status" value="1"/>
</dbReference>
<evidence type="ECO:0000256" key="1">
    <source>
        <dbReference type="PROSITE-ProRule" id="PRU00473"/>
    </source>
</evidence>
<keyword evidence="4" id="KW-1185">Reference proteome</keyword>
<dbReference type="GO" id="GO:0016020">
    <property type="term" value="C:membrane"/>
    <property type="evidence" value="ECO:0007669"/>
    <property type="project" value="UniProtKB-UniRule"/>
</dbReference>
<dbReference type="Gene3D" id="3.30.1330.60">
    <property type="entry name" value="OmpA-like domain"/>
    <property type="match status" value="1"/>
</dbReference>
<sequence>MGGSWKFGAVTLIGVAGLALAGCTLTPKTKVATPNPCEDLKVSIYFDQHSAKLTEDAKGVLREAAQIRRSCAVGVVDVTGLASAAGSSRENQQLSENRAKAVTAALGGLGFGNVRFDAAGAAGAVTATGQQEPLRRQAEVIFRDKP</sequence>
<accession>A0A2D2ASJ0</accession>
<dbReference type="PROSITE" id="PS51257">
    <property type="entry name" value="PROKAR_LIPOPROTEIN"/>
    <property type="match status" value="1"/>
</dbReference>
<dbReference type="RefSeq" id="WP_099620213.1">
    <property type="nucleotide sequence ID" value="NZ_CP024201.1"/>
</dbReference>
<protein>
    <submittedName>
        <fullName evidence="3">Flagellar motor protein MotB</fullName>
    </submittedName>
</protein>
<evidence type="ECO:0000313" key="3">
    <source>
        <dbReference type="EMBL" id="ATQ40956.1"/>
    </source>
</evidence>
<keyword evidence="3" id="KW-0966">Cell projection</keyword>
<dbReference type="InterPro" id="IPR006665">
    <property type="entry name" value="OmpA-like"/>
</dbReference>
<dbReference type="OrthoDB" id="7630357at2"/>
<feature type="domain" description="OmpA-like" evidence="2">
    <location>
        <begin position="33"/>
        <end position="146"/>
    </location>
</feature>
<dbReference type="KEGG" id="cmb:CSW64_00305"/>
<dbReference type="Pfam" id="PF00691">
    <property type="entry name" value="OmpA"/>
    <property type="match status" value="1"/>
</dbReference>
<dbReference type="PROSITE" id="PS51123">
    <property type="entry name" value="OMPA_2"/>
    <property type="match status" value="1"/>
</dbReference>
<dbReference type="EMBL" id="CP024201">
    <property type="protein sequence ID" value="ATQ40956.1"/>
    <property type="molecule type" value="Genomic_DNA"/>
</dbReference>
<dbReference type="InterPro" id="IPR036737">
    <property type="entry name" value="OmpA-like_sf"/>
</dbReference>
<dbReference type="AlphaFoldDB" id="A0A2D2ASJ0"/>
<dbReference type="Proteomes" id="UP000228945">
    <property type="component" value="Chromosome"/>
</dbReference>
<keyword evidence="1" id="KW-0472">Membrane</keyword>
<organism evidence="3 4">
    <name type="scientific">Caulobacter mirabilis</name>
    <dbReference type="NCBI Taxonomy" id="69666"/>
    <lineage>
        <taxon>Bacteria</taxon>
        <taxon>Pseudomonadati</taxon>
        <taxon>Pseudomonadota</taxon>
        <taxon>Alphaproteobacteria</taxon>
        <taxon>Caulobacterales</taxon>
        <taxon>Caulobacteraceae</taxon>
        <taxon>Caulobacter</taxon>
    </lineage>
</organism>
<gene>
    <name evidence="3" type="ORF">CSW64_00305</name>
</gene>
<keyword evidence="3" id="KW-0282">Flagellum</keyword>